<accession>A0ABN3UQA1</accession>
<keyword evidence="3" id="KW-1185">Reference proteome</keyword>
<reference evidence="3" key="1">
    <citation type="journal article" date="2019" name="Int. J. Syst. Evol. Microbiol.">
        <title>The Global Catalogue of Microorganisms (GCM) 10K type strain sequencing project: providing services to taxonomists for standard genome sequencing and annotation.</title>
        <authorList>
            <consortium name="The Broad Institute Genomics Platform"/>
            <consortium name="The Broad Institute Genome Sequencing Center for Infectious Disease"/>
            <person name="Wu L."/>
            <person name="Ma J."/>
        </authorList>
    </citation>
    <scope>NUCLEOTIDE SEQUENCE [LARGE SCALE GENOMIC DNA]</scope>
    <source>
        <strain evidence="3">JCM 16378</strain>
    </source>
</reference>
<dbReference type="EMBL" id="BAAARN010000002">
    <property type="protein sequence ID" value="GAA2737165.1"/>
    <property type="molecule type" value="Genomic_DNA"/>
</dbReference>
<organism evidence="2 3">
    <name type="scientific">Pedococcus aerophilus</name>
    <dbReference type="NCBI Taxonomy" id="436356"/>
    <lineage>
        <taxon>Bacteria</taxon>
        <taxon>Bacillati</taxon>
        <taxon>Actinomycetota</taxon>
        <taxon>Actinomycetes</taxon>
        <taxon>Micrococcales</taxon>
        <taxon>Intrasporangiaceae</taxon>
        <taxon>Pedococcus</taxon>
    </lineage>
</organism>
<dbReference type="InterPro" id="IPR023485">
    <property type="entry name" value="Ptyr_pPase"/>
</dbReference>
<evidence type="ECO:0000313" key="2">
    <source>
        <dbReference type="EMBL" id="GAA2737165.1"/>
    </source>
</evidence>
<dbReference type="Pfam" id="PF01451">
    <property type="entry name" value="LMWPc"/>
    <property type="match status" value="1"/>
</dbReference>
<proteinExistence type="predicted"/>
<feature type="domain" description="Phosphotyrosine protein phosphatase I" evidence="1">
    <location>
        <begin position="4"/>
        <end position="108"/>
    </location>
</feature>
<dbReference type="InterPro" id="IPR036196">
    <property type="entry name" value="Ptyr_pPase_sf"/>
</dbReference>
<sequence>MSNVLVVCGSDACLAPAAAVALRAGLEEAGGSGAVVVQTAGVRAEVGTPWCADSARFAGANGEQTRWAHRARQVTGAMVQEADVILATERRYRSAPRAFDVHSAHRTFTVLEAAVLGAAVVQRRASDLAVRARHAKVATDTASQLAWLVEEMDSLRGLVTMPAPAHGWLSRIPRSHVLGIDVLDPHMMGGHHRQAVSALDRAMRTFAVTISQVTARTVAV</sequence>
<dbReference type="Gene3D" id="3.40.50.2300">
    <property type="match status" value="1"/>
</dbReference>
<dbReference type="Proteomes" id="UP001501326">
    <property type="component" value="Unassembled WGS sequence"/>
</dbReference>
<comment type="caution">
    <text evidence="2">The sequence shown here is derived from an EMBL/GenBank/DDBJ whole genome shotgun (WGS) entry which is preliminary data.</text>
</comment>
<evidence type="ECO:0000259" key="1">
    <source>
        <dbReference type="Pfam" id="PF01451"/>
    </source>
</evidence>
<protein>
    <recommendedName>
        <fullName evidence="1">Phosphotyrosine protein phosphatase I domain-containing protein</fullName>
    </recommendedName>
</protein>
<dbReference type="SUPFAM" id="SSF52788">
    <property type="entry name" value="Phosphotyrosine protein phosphatases I"/>
    <property type="match status" value="1"/>
</dbReference>
<dbReference type="RefSeq" id="WP_344193536.1">
    <property type="nucleotide sequence ID" value="NZ_BAAARN010000002.1"/>
</dbReference>
<name>A0ABN3UQA1_9MICO</name>
<gene>
    <name evidence="2" type="ORF">GCM10009867_23300</name>
</gene>
<evidence type="ECO:0000313" key="3">
    <source>
        <dbReference type="Proteomes" id="UP001501326"/>
    </source>
</evidence>